<evidence type="ECO:0000313" key="7">
    <source>
        <dbReference type="Proteomes" id="UP000276232"/>
    </source>
</evidence>
<keyword evidence="2" id="KW-1015">Disulfide bond</keyword>
<dbReference type="RefSeq" id="WP_158674322.1">
    <property type="nucleotide sequence ID" value="NZ_RJKN01000008.1"/>
</dbReference>
<name>A0A3N1G9S4_9ACTN</name>
<evidence type="ECO:0000259" key="5">
    <source>
        <dbReference type="SMART" id="SM00560"/>
    </source>
</evidence>
<dbReference type="Proteomes" id="UP000276232">
    <property type="component" value="Unassembled WGS sequence"/>
</dbReference>
<accession>A0A3N1G9S4</accession>
<evidence type="ECO:0000256" key="3">
    <source>
        <dbReference type="SAM" id="MobiDB-lite"/>
    </source>
</evidence>
<reference evidence="6 7" key="1">
    <citation type="journal article" date="2015" name="Stand. Genomic Sci.">
        <title>Genomic Encyclopedia of Bacterial and Archaeal Type Strains, Phase III: the genomes of soil and plant-associated and newly described type strains.</title>
        <authorList>
            <person name="Whitman W.B."/>
            <person name="Woyke T."/>
            <person name="Klenk H.P."/>
            <person name="Zhou Y."/>
            <person name="Lilburn T.G."/>
            <person name="Beck B.J."/>
            <person name="De Vos P."/>
            <person name="Vandamme P."/>
            <person name="Eisen J.A."/>
            <person name="Garrity G."/>
            <person name="Hugenholtz P."/>
            <person name="Kyrpides N.C."/>
        </authorList>
    </citation>
    <scope>NUCLEOTIDE SEQUENCE [LARGE SCALE GENOMIC DNA]</scope>
    <source>
        <strain evidence="6 7">CECT 7306</strain>
    </source>
</reference>
<dbReference type="InterPro" id="IPR013320">
    <property type="entry name" value="ConA-like_dom_sf"/>
</dbReference>
<feature type="domain" description="LamG-like jellyroll fold" evidence="5">
    <location>
        <begin position="455"/>
        <end position="608"/>
    </location>
</feature>
<dbReference type="OrthoDB" id="9772095at2"/>
<dbReference type="Pfam" id="PF00149">
    <property type="entry name" value="Metallophos"/>
    <property type="match status" value="1"/>
</dbReference>
<gene>
    <name evidence="6" type="ORF">EDC03_2917</name>
</gene>
<evidence type="ECO:0000313" key="6">
    <source>
        <dbReference type="EMBL" id="ROP26989.1"/>
    </source>
</evidence>
<dbReference type="SMART" id="SM00560">
    <property type="entry name" value="LamGL"/>
    <property type="match status" value="1"/>
</dbReference>
<proteinExistence type="predicted"/>
<dbReference type="AlphaFoldDB" id="A0A3N1G9S4"/>
<feature type="signal peptide" evidence="4">
    <location>
        <begin position="1"/>
        <end position="26"/>
    </location>
</feature>
<dbReference type="InParanoid" id="A0A3N1G9S4"/>
<dbReference type="InterPro" id="IPR006558">
    <property type="entry name" value="LamG-like"/>
</dbReference>
<dbReference type="Gene3D" id="3.60.21.10">
    <property type="match status" value="1"/>
</dbReference>
<dbReference type="GO" id="GO:0016787">
    <property type="term" value="F:hydrolase activity"/>
    <property type="evidence" value="ECO:0007669"/>
    <property type="project" value="InterPro"/>
</dbReference>
<evidence type="ECO:0000256" key="4">
    <source>
        <dbReference type="SAM" id="SignalP"/>
    </source>
</evidence>
<dbReference type="Pfam" id="PF13385">
    <property type="entry name" value="Laminin_G_3"/>
    <property type="match status" value="1"/>
</dbReference>
<comment type="caution">
    <text evidence="6">The sequence shown here is derived from an EMBL/GenBank/DDBJ whole genome shotgun (WGS) entry which is preliminary data.</text>
</comment>
<dbReference type="InterPro" id="IPR029052">
    <property type="entry name" value="Metallo-depent_PP-like"/>
</dbReference>
<dbReference type="Gene3D" id="2.60.120.200">
    <property type="match status" value="1"/>
</dbReference>
<evidence type="ECO:0000256" key="2">
    <source>
        <dbReference type="ARBA" id="ARBA00023157"/>
    </source>
</evidence>
<feature type="chain" id="PRO_5039060489" evidence="4">
    <location>
        <begin position="27"/>
        <end position="616"/>
    </location>
</feature>
<dbReference type="PANTHER" id="PTHR43143">
    <property type="entry name" value="METALLOPHOSPHOESTERASE, CALCINEURIN SUPERFAMILY"/>
    <property type="match status" value="1"/>
</dbReference>
<dbReference type="InterPro" id="IPR051918">
    <property type="entry name" value="STPP_CPPED1"/>
</dbReference>
<keyword evidence="7" id="KW-1185">Reference proteome</keyword>
<feature type="region of interest" description="Disordered" evidence="3">
    <location>
        <begin position="300"/>
        <end position="321"/>
    </location>
</feature>
<evidence type="ECO:0000256" key="1">
    <source>
        <dbReference type="ARBA" id="ARBA00022729"/>
    </source>
</evidence>
<dbReference type="InterPro" id="IPR004843">
    <property type="entry name" value="Calcineurin-like_PHP"/>
</dbReference>
<keyword evidence="1 4" id="KW-0732">Signal</keyword>
<organism evidence="6 7">
    <name type="scientific">Pseudokineococcus lusitanus</name>
    <dbReference type="NCBI Taxonomy" id="763993"/>
    <lineage>
        <taxon>Bacteria</taxon>
        <taxon>Bacillati</taxon>
        <taxon>Actinomycetota</taxon>
        <taxon>Actinomycetes</taxon>
        <taxon>Kineosporiales</taxon>
        <taxon>Kineosporiaceae</taxon>
        <taxon>Pseudokineococcus</taxon>
    </lineage>
</organism>
<dbReference type="EMBL" id="RJKN01000008">
    <property type="protein sequence ID" value="ROP26989.1"/>
    <property type="molecule type" value="Genomic_DNA"/>
</dbReference>
<dbReference type="SUPFAM" id="SSF49899">
    <property type="entry name" value="Concanavalin A-like lectins/glucanases"/>
    <property type="match status" value="1"/>
</dbReference>
<feature type="region of interest" description="Disordered" evidence="3">
    <location>
        <begin position="369"/>
        <end position="430"/>
    </location>
</feature>
<protein>
    <submittedName>
        <fullName evidence="6">3',5'-cyclic AMP phosphodiesterase CpdA</fullName>
    </submittedName>
</protein>
<dbReference type="PANTHER" id="PTHR43143:SF5">
    <property type="entry name" value="SECRETED PROTEIN"/>
    <property type="match status" value="1"/>
</dbReference>
<sequence length="616" mass="65777">MPARRTLRTAAVATALTALVLPTVAAAVPPGAAEPQRLTIAVVPDTQYLFDGQGRGDAAPLAAGLDWLVEHAEERDVVFTAALGDLTEGGDADQMGRVGEVYERLDDAGMPYAVLAGNHDVDGSRTDAERLGTPYLDEFGPQRFADQPTFGGADETGYNTYNVVPAAGRDWLVLSLDWRMSDASFTWAQDVIDAHPTSPVVLTTHELVADGGGGVATPSAYGQQLWDRLVAANDQVFLALGGHFWPVARTTARNDAGHDVEMHLVNYQERYYGGAGMIRLYTIDLTEDRVDVETFSPWAQQQAEEGNPLARPLARPTTPGERAVDQFSYPLDADERFAAFTPDPAGREPGAPVADSLVDGVVAYWRLGDTGRGRSSDGRPLAPTSPTLRDLSGSGNDLRLVTLPEGDRRSVLLSDDDDPDQPGSGSLRLVGGVPGGGAYLRTVEGAPLDDLTLADGYTVEAYVRLPEGCCEGDRAWSGLLGRGASGVSAGKSGGYDPRASTATLAFSPSRQVQWEMYPTNRDDAVTSWSHELEAGVWRHLAVVNDGTRTRMYVDGAPIARDPGLDAVGIAGAGSSWLVGATTFDEQVEKTFDGWVGDVRIADRALAPEEWLVRPAR</sequence>
<dbReference type="SUPFAM" id="SSF56300">
    <property type="entry name" value="Metallo-dependent phosphatases"/>
    <property type="match status" value="1"/>
</dbReference>